<dbReference type="OrthoDB" id="7466720at2"/>
<organism evidence="2 3">
    <name type="scientific">Candidatus Viadribacter manganicus</name>
    <dbReference type="NCBI Taxonomy" id="1759059"/>
    <lineage>
        <taxon>Bacteria</taxon>
        <taxon>Pseudomonadati</taxon>
        <taxon>Pseudomonadota</taxon>
        <taxon>Alphaproteobacteria</taxon>
        <taxon>Hyphomonadales</taxon>
        <taxon>Hyphomonadaceae</taxon>
        <taxon>Candidatus Viadribacter</taxon>
    </lineage>
</organism>
<reference evidence="2 3" key="1">
    <citation type="submission" date="2015-11" db="EMBL/GenBank/DDBJ databases">
        <title>Whole-Genome Sequence of Candidatus Oderbacter manganicum from the National Park Lower Oder Valley, Germany.</title>
        <authorList>
            <person name="Braun B."/>
            <person name="Liere K."/>
            <person name="Szewzyk U."/>
        </authorList>
    </citation>
    <scope>NUCLEOTIDE SEQUENCE [LARGE SCALE GENOMIC DNA]</scope>
    <source>
        <strain evidence="2 3">OTSz_A_272</strain>
    </source>
</reference>
<gene>
    <name evidence="2" type="ORF">ATE48_18715</name>
</gene>
<dbReference type="AlphaFoldDB" id="A0A1B1AMK1"/>
<proteinExistence type="predicted"/>
<evidence type="ECO:0000313" key="2">
    <source>
        <dbReference type="EMBL" id="ANP47784.1"/>
    </source>
</evidence>
<feature type="transmembrane region" description="Helical" evidence="1">
    <location>
        <begin position="119"/>
        <end position="139"/>
    </location>
</feature>
<dbReference type="InParanoid" id="A0A1B1AMK1"/>
<dbReference type="Gene3D" id="1.10.1200.10">
    <property type="entry name" value="ACP-like"/>
    <property type="match status" value="1"/>
</dbReference>
<keyword evidence="1" id="KW-1133">Transmembrane helix</keyword>
<dbReference type="EMBL" id="CP013244">
    <property type="protein sequence ID" value="ANP47784.1"/>
    <property type="molecule type" value="Genomic_DNA"/>
</dbReference>
<evidence type="ECO:0000313" key="3">
    <source>
        <dbReference type="Proteomes" id="UP000092498"/>
    </source>
</evidence>
<dbReference type="InterPro" id="IPR036736">
    <property type="entry name" value="ACP-like_sf"/>
</dbReference>
<evidence type="ECO:0008006" key="4">
    <source>
        <dbReference type="Google" id="ProtNLM"/>
    </source>
</evidence>
<feature type="transmembrane region" description="Helical" evidence="1">
    <location>
        <begin position="145"/>
        <end position="162"/>
    </location>
</feature>
<keyword evidence="3" id="KW-1185">Reference proteome</keyword>
<sequence>MVAPNTLGLDDDLDSVELLIAIERAFNIKIPDQDAATASTMGDLHDIVASKLEDTGGEKCRTSMAFYRVRRALKMVLGEVDIRPDTSLSAIWGRSPKLLWAQAQRHCELRLPPLSQTNISGFGGLLIAAAIFGVPILLIAKITGWLVLALVVGLTAAGFVLTRLDPLAFGPIATVGDLAQRTASQNYGVLVSLGGRSDTKAIWDALVEVAGAFSENLPAEKIERTTVILQSQYEKARARA</sequence>
<dbReference type="Proteomes" id="UP000092498">
    <property type="component" value="Chromosome"/>
</dbReference>
<evidence type="ECO:0000256" key="1">
    <source>
        <dbReference type="SAM" id="Phobius"/>
    </source>
</evidence>
<dbReference type="SUPFAM" id="SSF47336">
    <property type="entry name" value="ACP-like"/>
    <property type="match status" value="1"/>
</dbReference>
<name>A0A1B1AMK1_9PROT</name>
<dbReference type="KEGG" id="cbot:ATE48_18715"/>
<protein>
    <recommendedName>
        <fullName evidence="4">Carrier domain-containing protein</fullName>
    </recommendedName>
</protein>
<keyword evidence="1" id="KW-0812">Transmembrane</keyword>
<dbReference type="RefSeq" id="WP_066774233.1">
    <property type="nucleotide sequence ID" value="NZ_CP013244.1"/>
</dbReference>
<keyword evidence="1" id="KW-0472">Membrane</keyword>
<accession>A0A1B1AMK1</accession>